<dbReference type="KEGG" id="cser:CCO03_11205"/>
<proteinExistence type="predicted"/>
<reference evidence="3 4" key="1">
    <citation type="submission" date="2017-05" db="EMBL/GenBank/DDBJ databases">
        <authorList>
            <person name="Song R."/>
            <person name="Chenine A.L."/>
            <person name="Ruprecht R.M."/>
        </authorList>
    </citation>
    <scope>NUCLEOTIDE SEQUENCE [LARGE SCALE GENOMIC DNA]</scope>
    <source>
        <strain evidence="3 4">DSM 26136</strain>
    </source>
</reference>
<dbReference type="PANTHER" id="PTHR35562:SF2">
    <property type="entry name" value="DNA ENDONUCLEASE SMRA-RELATED"/>
    <property type="match status" value="1"/>
</dbReference>
<feature type="region of interest" description="Disordered" evidence="1">
    <location>
        <begin position="49"/>
        <end position="69"/>
    </location>
</feature>
<dbReference type="SUPFAM" id="SSF160443">
    <property type="entry name" value="SMR domain-like"/>
    <property type="match status" value="1"/>
</dbReference>
<organism evidence="3 4">
    <name type="scientific">Comamonas serinivorans</name>
    <dbReference type="NCBI Taxonomy" id="1082851"/>
    <lineage>
        <taxon>Bacteria</taxon>
        <taxon>Pseudomonadati</taxon>
        <taxon>Pseudomonadota</taxon>
        <taxon>Betaproteobacteria</taxon>
        <taxon>Burkholderiales</taxon>
        <taxon>Comamonadaceae</taxon>
        <taxon>Comamonas</taxon>
    </lineage>
</organism>
<sequence length="244" mass="26862">MTALPISNHRKHDHTGLHRAQDGFTAPPGQTTEAAHPLQGLRVAHQALKAQRAQAKADEAQRRSAAQARDVQRQAFLRAVGAVTALPDPQRAQHHLPRDPVPAQRLADEQAVLRESLSDEFDAGTLLDTDDKLSFLRPGVSLDIARRLRRGEWTIQKQVDLHGLRTDEAREALGAFIRESHRAGVRCVRVIHGKGLGSPGKMPVLKSRVNRWLVQKAEVMAFVQANPNQGGDGAVVVLLRPARR</sequence>
<name>A0A1Y0ESZ4_9BURK</name>
<dbReference type="AlphaFoldDB" id="A0A1Y0ESZ4"/>
<evidence type="ECO:0000313" key="3">
    <source>
        <dbReference type="EMBL" id="ARU06794.1"/>
    </source>
</evidence>
<dbReference type="PANTHER" id="PTHR35562">
    <property type="entry name" value="DNA ENDONUCLEASE SMRA-RELATED"/>
    <property type="match status" value="1"/>
</dbReference>
<dbReference type="Gene3D" id="3.30.1370.110">
    <property type="match status" value="1"/>
</dbReference>
<evidence type="ECO:0000256" key="1">
    <source>
        <dbReference type="SAM" id="MobiDB-lite"/>
    </source>
</evidence>
<dbReference type="Pfam" id="PF01713">
    <property type="entry name" value="Smr"/>
    <property type="match status" value="1"/>
</dbReference>
<feature type="domain" description="Smr" evidence="2">
    <location>
        <begin position="159"/>
        <end position="240"/>
    </location>
</feature>
<keyword evidence="4" id="KW-1185">Reference proteome</keyword>
<dbReference type="OrthoDB" id="9808881at2"/>
<dbReference type="InterPro" id="IPR002625">
    <property type="entry name" value="Smr_dom"/>
</dbReference>
<dbReference type="EMBL" id="CP021455">
    <property type="protein sequence ID" value="ARU06794.1"/>
    <property type="molecule type" value="Genomic_DNA"/>
</dbReference>
<gene>
    <name evidence="3" type="ORF">CCO03_11205</name>
</gene>
<dbReference type="InterPro" id="IPR036063">
    <property type="entry name" value="Smr_dom_sf"/>
</dbReference>
<feature type="region of interest" description="Disordered" evidence="1">
    <location>
        <begin position="1"/>
        <end position="33"/>
    </location>
</feature>
<dbReference type="PROSITE" id="PS50828">
    <property type="entry name" value="SMR"/>
    <property type="match status" value="1"/>
</dbReference>
<evidence type="ECO:0000259" key="2">
    <source>
        <dbReference type="PROSITE" id="PS50828"/>
    </source>
</evidence>
<dbReference type="Proteomes" id="UP000196138">
    <property type="component" value="Chromosome"/>
</dbReference>
<accession>A0A1Y0ESZ4</accession>
<evidence type="ECO:0000313" key="4">
    <source>
        <dbReference type="Proteomes" id="UP000196138"/>
    </source>
</evidence>
<dbReference type="SMART" id="SM00463">
    <property type="entry name" value="SMR"/>
    <property type="match status" value="1"/>
</dbReference>
<protein>
    <submittedName>
        <fullName evidence="3">DNA mismatch repair protein MutS</fullName>
    </submittedName>
</protein>